<dbReference type="InterPro" id="IPR034741">
    <property type="entry name" value="Terpene_cyclase-like_1_C"/>
</dbReference>
<dbReference type="Gene3D" id="1.50.10.130">
    <property type="entry name" value="Terpene synthase, N-terminal domain"/>
    <property type="match status" value="1"/>
</dbReference>
<evidence type="ECO:0000256" key="5">
    <source>
        <dbReference type="ARBA" id="ARBA00066664"/>
    </source>
</evidence>
<reference evidence="9" key="1">
    <citation type="submission" date="2018-10" db="EMBL/GenBank/DDBJ databases">
        <title>Population genomic analysis revealed the cold adaptation of white poplar.</title>
        <authorList>
            <person name="Liu Y.-J."/>
        </authorList>
    </citation>
    <scope>NUCLEOTIDE SEQUENCE [LARGE SCALE GENOMIC DNA]</scope>
    <source>
        <strain evidence="9">PAL-ZL1</strain>
    </source>
</reference>
<dbReference type="SUPFAM" id="SSF48576">
    <property type="entry name" value="Terpenoid synthases"/>
    <property type="match status" value="1"/>
</dbReference>
<dbReference type="GO" id="GO:0016102">
    <property type="term" value="P:diterpenoid biosynthetic process"/>
    <property type="evidence" value="ECO:0007669"/>
    <property type="project" value="InterPro"/>
</dbReference>
<evidence type="ECO:0000256" key="6">
    <source>
        <dbReference type="ARBA" id="ARBA00067923"/>
    </source>
</evidence>
<dbReference type="GO" id="GO:0000287">
    <property type="term" value="F:magnesium ion binding"/>
    <property type="evidence" value="ECO:0007669"/>
    <property type="project" value="InterPro"/>
</dbReference>
<proteinExistence type="predicted"/>
<dbReference type="GO" id="GO:0034009">
    <property type="term" value="F:isoprene synthase activity"/>
    <property type="evidence" value="ECO:0007669"/>
    <property type="project" value="UniProtKB-EC"/>
</dbReference>
<dbReference type="CDD" id="cd00684">
    <property type="entry name" value="Terpene_cyclase_plant_C1"/>
    <property type="match status" value="1"/>
</dbReference>
<evidence type="ECO:0000256" key="2">
    <source>
        <dbReference type="ARBA" id="ARBA00022723"/>
    </source>
</evidence>
<keyword evidence="4" id="KW-0456">Lyase</keyword>
<gene>
    <name evidence="9" type="ORF">D5086_0000064580</name>
</gene>
<name>A0A4U5QNI4_POPAL</name>
<feature type="domain" description="Terpene synthase metal-binding" evidence="8">
    <location>
        <begin position="257"/>
        <end position="496"/>
    </location>
</feature>
<dbReference type="InterPro" id="IPR050148">
    <property type="entry name" value="Terpene_synthase-like"/>
</dbReference>
<dbReference type="InterPro" id="IPR001906">
    <property type="entry name" value="Terpene_synth_N"/>
</dbReference>
<accession>A0A4U5QNI4</accession>
<organism evidence="9">
    <name type="scientific">Populus alba</name>
    <name type="common">White poplar</name>
    <dbReference type="NCBI Taxonomy" id="43335"/>
    <lineage>
        <taxon>Eukaryota</taxon>
        <taxon>Viridiplantae</taxon>
        <taxon>Streptophyta</taxon>
        <taxon>Embryophyta</taxon>
        <taxon>Tracheophyta</taxon>
        <taxon>Spermatophyta</taxon>
        <taxon>Magnoliopsida</taxon>
        <taxon>eudicotyledons</taxon>
        <taxon>Gunneridae</taxon>
        <taxon>Pentapetalae</taxon>
        <taxon>rosids</taxon>
        <taxon>fabids</taxon>
        <taxon>Malpighiales</taxon>
        <taxon>Salicaceae</taxon>
        <taxon>Saliceae</taxon>
        <taxon>Populus</taxon>
    </lineage>
</organism>
<dbReference type="PANTHER" id="PTHR31225:SF93">
    <property type="entry name" value="ALPHA-HUMULENE_(-)-(E)-BETA-CARYOPHYLLENE SYNTHASE"/>
    <property type="match status" value="1"/>
</dbReference>
<evidence type="ECO:0000256" key="3">
    <source>
        <dbReference type="ARBA" id="ARBA00022842"/>
    </source>
</evidence>
<dbReference type="InterPro" id="IPR005630">
    <property type="entry name" value="Terpene_synthase_metal-bd"/>
</dbReference>
<sequence>MALQTDLPANSMQNFRPLADFPPTEWGFSFVSFSFPEMEFESYNRQVEELKSIVMAMLMASKKDPVENVEFINLLCRLGVSYHFETEIEDQVDYVHDALPNLLENNDHDLHTVALLFRVLRQYGCKVSSDVFKNFKDTNGEFKKTITSDLKGNLSLHEAAHLSVNGEQILDEALEFSRTNLESLATRSGPRLGRHIKYALIRPIHKTVQRLDAREYISFYEEEDFRNETLLKFAKLDFNRVQLLHQQELSTLSSWWKDLNLVEELPYARDRIVEMYFWVNSMHFEPQYALARILSTKLGALITVIDDTYDAYSTYEELQLFTNAVIRCNIDAIDQLPTDSMKVLYRALLSYFDDVANEVSKNGKSFTAVNYVKEEMKEMIRSYIVEAQWCQDRFVPPLKEYVRNGKISIGFMATTTVFFVVETARIEELEWLTSKAKISEAGCLFLRLMNDIVTHEFEQKREHCASAIECYMKEYGVSMNEAVKELQKTCADAWKDINEDCLKPTAISMNLLNVCVNNARATDVVYESNDAYTNASCLKGRISLLFVEKIPLQS</sequence>
<comment type="caution">
    <text evidence="9">The sequence shown here is derived from an EMBL/GenBank/DDBJ whole genome shotgun (WGS) entry which is preliminary data.</text>
</comment>
<evidence type="ECO:0000256" key="1">
    <source>
        <dbReference type="ARBA" id="ARBA00001946"/>
    </source>
</evidence>
<dbReference type="EC" id="4.2.3.27" evidence="5"/>
<evidence type="ECO:0000259" key="7">
    <source>
        <dbReference type="Pfam" id="PF01397"/>
    </source>
</evidence>
<dbReference type="SFLD" id="SFLDG01019">
    <property type="entry name" value="Terpene_Cyclase_Like_1_C_Termi"/>
    <property type="match status" value="1"/>
</dbReference>
<dbReference type="EMBL" id="RCHU01000176">
    <property type="protein sequence ID" value="TKS12338.1"/>
    <property type="molecule type" value="Genomic_DNA"/>
</dbReference>
<dbReference type="STRING" id="43335.A0A4U5QNI4"/>
<dbReference type="Pfam" id="PF01397">
    <property type="entry name" value="Terpene_synth"/>
    <property type="match status" value="1"/>
</dbReference>
<dbReference type="InterPro" id="IPR036965">
    <property type="entry name" value="Terpene_synth_N_sf"/>
</dbReference>
<keyword evidence="2" id="KW-0479">Metal-binding</keyword>
<dbReference type="InterPro" id="IPR044814">
    <property type="entry name" value="Terpene_cyclase_plant_C1"/>
</dbReference>
<evidence type="ECO:0000259" key="8">
    <source>
        <dbReference type="Pfam" id="PF03936"/>
    </source>
</evidence>
<dbReference type="InterPro" id="IPR008949">
    <property type="entry name" value="Isoprenoid_synthase_dom_sf"/>
</dbReference>
<dbReference type="SFLD" id="SFLDS00005">
    <property type="entry name" value="Isoprenoid_Synthase_Type_I"/>
    <property type="match status" value="1"/>
</dbReference>
<dbReference type="GO" id="GO:0120251">
    <property type="term" value="P:hydrocarbon biosynthetic process"/>
    <property type="evidence" value="ECO:0007669"/>
    <property type="project" value="UniProtKB-ARBA"/>
</dbReference>
<dbReference type="FunFam" id="1.10.600.10:FF:000007">
    <property type="entry name" value="Isoprene synthase, chloroplastic"/>
    <property type="match status" value="1"/>
</dbReference>
<comment type="cofactor">
    <cofactor evidence="1">
        <name>Mg(2+)</name>
        <dbReference type="ChEBI" id="CHEBI:18420"/>
    </cofactor>
</comment>
<protein>
    <recommendedName>
        <fullName evidence="6">Isoprene synthase, chloroplastic</fullName>
        <ecNumber evidence="5">4.2.3.27</ecNumber>
    </recommendedName>
</protein>
<evidence type="ECO:0000256" key="4">
    <source>
        <dbReference type="ARBA" id="ARBA00023239"/>
    </source>
</evidence>
<dbReference type="AlphaFoldDB" id="A0A4U5QNI4"/>
<evidence type="ECO:0000313" key="9">
    <source>
        <dbReference type="EMBL" id="TKS12338.1"/>
    </source>
</evidence>
<dbReference type="Pfam" id="PF03936">
    <property type="entry name" value="Terpene_synth_C"/>
    <property type="match status" value="1"/>
</dbReference>
<dbReference type="FunFam" id="1.50.10.130:FF:000001">
    <property type="entry name" value="Isoprene synthase, chloroplastic"/>
    <property type="match status" value="1"/>
</dbReference>
<dbReference type="InterPro" id="IPR008930">
    <property type="entry name" value="Terpenoid_cyclase/PrenylTrfase"/>
</dbReference>
<feature type="domain" description="Terpene synthase N-terminal" evidence="7">
    <location>
        <begin position="26"/>
        <end position="200"/>
    </location>
</feature>
<dbReference type="Gene3D" id="1.10.600.10">
    <property type="entry name" value="Farnesyl Diphosphate Synthase"/>
    <property type="match status" value="1"/>
</dbReference>
<dbReference type="PANTHER" id="PTHR31225">
    <property type="entry name" value="OS04G0344100 PROTEIN-RELATED"/>
    <property type="match status" value="1"/>
</dbReference>
<dbReference type="SUPFAM" id="SSF48239">
    <property type="entry name" value="Terpenoid cyclases/Protein prenyltransferases"/>
    <property type="match status" value="1"/>
</dbReference>
<keyword evidence="3" id="KW-0460">Magnesium</keyword>